<protein>
    <recommendedName>
        <fullName evidence="3">DUF86 domain-containing protein</fullName>
    </recommendedName>
</protein>
<comment type="caution">
    <text evidence="1">The sequence shown here is derived from an EMBL/GenBank/DDBJ whole genome shotgun (WGS) entry which is preliminary data.</text>
</comment>
<dbReference type="Proteomes" id="UP000480303">
    <property type="component" value="Unassembled WGS sequence"/>
</dbReference>
<reference evidence="1 2" key="1">
    <citation type="submission" date="2020-02" db="EMBL/GenBank/DDBJ databases">
        <title>Draft genome sequence of Lactococcus sp. Hs30E4-3.</title>
        <authorList>
            <person name="Noda S."/>
            <person name="Yuki M."/>
            <person name="Ohkuma M."/>
        </authorList>
    </citation>
    <scope>NUCLEOTIDE SEQUENCE [LARGE SCALE GENOMIC DNA]</scope>
    <source>
        <strain evidence="1 2">Hs30E4-3</strain>
    </source>
</reference>
<dbReference type="AlphaFoldDB" id="A0A6A0BA80"/>
<accession>A0A6A0BA80</accession>
<name>A0A6A0BA80_9LACT</name>
<dbReference type="EMBL" id="BLLI01000021">
    <property type="protein sequence ID" value="GFH42360.1"/>
    <property type="molecule type" value="Genomic_DNA"/>
</dbReference>
<keyword evidence="2" id="KW-1185">Reference proteome</keyword>
<dbReference type="RefSeq" id="WP_172208361.1">
    <property type="nucleotide sequence ID" value="NZ_BLLI01000021.1"/>
</dbReference>
<organism evidence="1 2">
    <name type="scientific">Pseudolactococcus hodotermopsidis</name>
    <dbReference type="NCBI Taxonomy" id="2709157"/>
    <lineage>
        <taxon>Bacteria</taxon>
        <taxon>Bacillati</taxon>
        <taxon>Bacillota</taxon>
        <taxon>Bacilli</taxon>
        <taxon>Lactobacillales</taxon>
        <taxon>Streptococcaceae</taxon>
        <taxon>Pseudolactococcus</taxon>
    </lineage>
</organism>
<evidence type="ECO:0000313" key="1">
    <source>
        <dbReference type="EMBL" id="GFH42360.1"/>
    </source>
</evidence>
<sequence>MRNRNEIEEDILFLKTMIYYANEVERKFSLVNLKEDSLEQEMFLDSVALMIGQFGEQLDRSKLSYASYIKYRDKYPLHDMKQSRHDIYHEYGTLALETLVKHVKVDMPKWVDDIHRMIRDLEKELEKR</sequence>
<evidence type="ECO:0000313" key="2">
    <source>
        <dbReference type="Proteomes" id="UP000480303"/>
    </source>
</evidence>
<gene>
    <name evidence="1" type="ORF">Hs30E_09110</name>
</gene>
<evidence type="ECO:0008006" key="3">
    <source>
        <dbReference type="Google" id="ProtNLM"/>
    </source>
</evidence>
<proteinExistence type="predicted"/>